<dbReference type="Proteomes" id="UP000824782">
    <property type="component" value="Unassembled WGS sequence"/>
</dbReference>
<dbReference type="PANTHER" id="PTHR21038">
    <property type="entry name" value="40-2-3 PROTEIN-RELATED"/>
    <property type="match status" value="1"/>
</dbReference>
<keyword evidence="1" id="KW-0175">Coiled coil</keyword>
<evidence type="ECO:0000256" key="1">
    <source>
        <dbReference type="SAM" id="Coils"/>
    </source>
</evidence>
<name>A0AAV6ZER1_ENGPU</name>
<protein>
    <recommendedName>
        <fullName evidence="4">Forty-two-three domain-containing protein 1</fullName>
    </recommendedName>
</protein>
<dbReference type="PANTHER" id="PTHR21038:SF3">
    <property type="entry name" value="UAP56-INTERACTING FACTOR"/>
    <property type="match status" value="1"/>
</dbReference>
<keyword evidence="3" id="KW-1185">Reference proteome</keyword>
<feature type="coiled-coil region" evidence="1">
    <location>
        <begin position="34"/>
        <end position="68"/>
    </location>
</feature>
<dbReference type="EMBL" id="WNYA01000712">
    <property type="protein sequence ID" value="KAG8547481.1"/>
    <property type="molecule type" value="Genomic_DNA"/>
</dbReference>
<dbReference type="Pfam" id="PF07078">
    <property type="entry name" value="FYTT"/>
    <property type="match status" value="1"/>
</dbReference>
<dbReference type="GO" id="GO:0006406">
    <property type="term" value="P:mRNA export from nucleus"/>
    <property type="evidence" value="ECO:0007669"/>
    <property type="project" value="InterPro"/>
</dbReference>
<proteinExistence type="predicted"/>
<accession>A0AAV6ZER1</accession>
<comment type="caution">
    <text evidence="2">The sequence shown here is derived from an EMBL/GenBank/DDBJ whole genome shotgun (WGS) entry which is preliminary data.</text>
</comment>
<reference evidence="2" key="1">
    <citation type="thesis" date="2020" institute="ProQuest LLC" country="789 East Eisenhower Parkway, Ann Arbor, MI, USA">
        <title>Comparative Genomics and Chromosome Evolution.</title>
        <authorList>
            <person name="Mudd A.B."/>
        </authorList>
    </citation>
    <scope>NUCLEOTIDE SEQUENCE</scope>
    <source>
        <strain evidence="2">237g6f4</strain>
        <tissue evidence="2">Blood</tissue>
    </source>
</reference>
<evidence type="ECO:0008006" key="4">
    <source>
        <dbReference type="Google" id="ProtNLM"/>
    </source>
</evidence>
<dbReference type="GO" id="GO:0003729">
    <property type="term" value="F:mRNA binding"/>
    <property type="evidence" value="ECO:0007669"/>
    <property type="project" value="InterPro"/>
</dbReference>
<dbReference type="InterPro" id="IPR009782">
    <property type="entry name" value="FYTTD1"/>
</dbReference>
<evidence type="ECO:0000313" key="3">
    <source>
        <dbReference type="Proteomes" id="UP000824782"/>
    </source>
</evidence>
<dbReference type="AlphaFoldDB" id="A0AAV6ZER1"/>
<dbReference type="GO" id="GO:0016607">
    <property type="term" value="C:nuclear speck"/>
    <property type="evidence" value="ECO:0007669"/>
    <property type="project" value="TreeGrafter"/>
</dbReference>
<gene>
    <name evidence="2" type="ORF">GDO81_028259</name>
</gene>
<organism evidence="2 3">
    <name type="scientific">Engystomops pustulosus</name>
    <name type="common">Tungara frog</name>
    <name type="synonym">Physalaemus pustulosus</name>
    <dbReference type="NCBI Taxonomy" id="76066"/>
    <lineage>
        <taxon>Eukaryota</taxon>
        <taxon>Metazoa</taxon>
        <taxon>Chordata</taxon>
        <taxon>Craniata</taxon>
        <taxon>Vertebrata</taxon>
        <taxon>Euteleostomi</taxon>
        <taxon>Amphibia</taxon>
        <taxon>Batrachia</taxon>
        <taxon>Anura</taxon>
        <taxon>Neobatrachia</taxon>
        <taxon>Hyloidea</taxon>
        <taxon>Leptodactylidae</taxon>
        <taxon>Leiuperinae</taxon>
        <taxon>Engystomops</taxon>
    </lineage>
</organism>
<evidence type="ECO:0000313" key="2">
    <source>
        <dbReference type="EMBL" id="KAG8547481.1"/>
    </source>
</evidence>
<sequence>MPLFGIFRSWHGARTCAAAWRGHTQQWPLCRAPMAAMEVEESQCEAEIQEENKKIDMSLDDIIKLQKEESETQSSLNVIRQNGRIKRGIFQNKRYFRNPPKNEQVSGRLRQGFRQQRYPGVTIRNNTLGPITRRRAAASLENVSPLNRPNLSSTSLTAKTINTETQKVQRNAKKYRTANIPVQTLTRNRFNTQNRRSQMVAGQRQQRTNTLIRNRRVQRMPLSMVMVEPPLL</sequence>